<dbReference type="EMBL" id="MVKX01000004">
    <property type="protein sequence ID" value="OOV83641.1"/>
    <property type="molecule type" value="Genomic_DNA"/>
</dbReference>
<sequence length="150" mass="16533">MIEKSLKWAALFGAVVTSSALYAQDLTGTWQQIDDKTGSPKALIEIRKDAKDTYTGKIVKVTPRPGYTPKEKCVNCPAPYTNQPILGMDVFKGLKLESENTYSQGKIIDPLAGKIYSLKGKISANGKRLHLRGYLGISAIGRTQTWIRTE</sequence>
<proteinExistence type="predicted"/>
<dbReference type="InterPro" id="IPR019223">
    <property type="entry name" value="DUF2147"/>
</dbReference>
<dbReference type="Pfam" id="PF09917">
    <property type="entry name" value="DUF2147"/>
    <property type="match status" value="1"/>
</dbReference>
<evidence type="ECO:0000256" key="1">
    <source>
        <dbReference type="SAM" id="SignalP"/>
    </source>
</evidence>
<accession>A0A1T1H1E4</accession>
<feature type="domain" description="DUF2147" evidence="2">
    <location>
        <begin position="28"/>
        <end position="148"/>
    </location>
</feature>
<feature type="signal peptide" evidence="1">
    <location>
        <begin position="1"/>
        <end position="23"/>
    </location>
</feature>
<gene>
    <name evidence="3" type="ORF">B1202_08405</name>
</gene>
<keyword evidence="1" id="KW-0732">Signal</keyword>
<reference evidence="3 4" key="1">
    <citation type="submission" date="2017-02" db="EMBL/GenBank/DDBJ databases">
        <title>Acinetobacter sp. ANC 4945, whole genome shotgun sequencing project.</title>
        <authorList>
            <person name="Radolfova-Krizova L."/>
            <person name="Al Atrouni A."/>
            <person name="Nemec A."/>
        </authorList>
    </citation>
    <scope>NUCLEOTIDE SEQUENCE [LARGE SCALE GENOMIC DNA]</scope>
    <source>
        <strain evidence="3 4">ANC 4945</strain>
    </source>
</reference>
<dbReference type="AlphaFoldDB" id="A0A1T1H1E4"/>
<dbReference type="PANTHER" id="PTHR36919">
    <property type="entry name" value="BLR1215 PROTEIN"/>
    <property type="match status" value="1"/>
</dbReference>
<feature type="chain" id="PRO_5013272855" evidence="1">
    <location>
        <begin position="24"/>
        <end position="150"/>
    </location>
</feature>
<organism evidence="3 4">
    <name type="scientific">Acinetobacter amyesii</name>
    <dbReference type="NCBI Taxonomy" id="2942470"/>
    <lineage>
        <taxon>Bacteria</taxon>
        <taxon>Pseudomonadati</taxon>
        <taxon>Pseudomonadota</taxon>
        <taxon>Gammaproteobacteria</taxon>
        <taxon>Moraxellales</taxon>
        <taxon>Moraxellaceae</taxon>
        <taxon>Acinetobacter</taxon>
    </lineage>
</organism>
<dbReference type="PANTHER" id="PTHR36919:SF3">
    <property type="entry name" value="BLL5882 PROTEIN"/>
    <property type="match status" value="1"/>
</dbReference>
<evidence type="ECO:0000259" key="2">
    <source>
        <dbReference type="Pfam" id="PF09917"/>
    </source>
</evidence>
<dbReference type="Proteomes" id="UP000191160">
    <property type="component" value="Unassembled WGS sequence"/>
</dbReference>
<evidence type="ECO:0000313" key="4">
    <source>
        <dbReference type="Proteomes" id="UP000191160"/>
    </source>
</evidence>
<name>A0A1T1H1E4_9GAMM</name>
<keyword evidence="4" id="KW-1185">Reference proteome</keyword>
<comment type="caution">
    <text evidence="3">The sequence shown here is derived from an EMBL/GenBank/DDBJ whole genome shotgun (WGS) entry which is preliminary data.</text>
</comment>
<dbReference type="RefSeq" id="WP_078190107.1">
    <property type="nucleotide sequence ID" value="NZ_JAMCOZ010000014.1"/>
</dbReference>
<dbReference type="Gene3D" id="2.40.128.520">
    <property type="match status" value="1"/>
</dbReference>
<protein>
    <submittedName>
        <fullName evidence="3">Signal peptidase</fullName>
    </submittedName>
</protein>
<evidence type="ECO:0000313" key="3">
    <source>
        <dbReference type="EMBL" id="OOV83641.1"/>
    </source>
</evidence>